<dbReference type="GO" id="GO:0051726">
    <property type="term" value="P:regulation of cell cycle"/>
    <property type="evidence" value="ECO:0007669"/>
    <property type="project" value="TreeGrafter"/>
</dbReference>
<evidence type="ECO:0000313" key="2">
    <source>
        <dbReference type="Proteomes" id="UP000828390"/>
    </source>
</evidence>
<dbReference type="InterPro" id="IPR001370">
    <property type="entry name" value="BIR_rpt"/>
</dbReference>
<dbReference type="PANTHER" id="PTHR10044">
    <property type="entry name" value="INHIBITOR OF APOPTOSIS"/>
    <property type="match status" value="1"/>
</dbReference>
<dbReference type="PROSITE" id="PS50143">
    <property type="entry name" value="BIR_REPEAT_2"/>
    <property type="match status" value="1"/>
</dbReference>
<accession>A0A9D4CMM3</accession>
<organism evidence="1 2">
    <name type="scientific">Dreissena polymorpha</name>
    <name type="common">Zebra mussel</name>
    <name type="synonym">Mytilus polymorpha</name>
    <dbReference type="NCBI Taxonomy" id="45954"/>
    <lineage>
        <taxon>Eukaryota</taxon>
        <taxon>Metazoa</taxon>
        <taxon>Spiralia</taxon>
        <taxon>Lophotrochozoa</taxon>
        <taxon>Mollusca</taxon>
        <taxon>Bivalvia</taxon>
        <taxon>Autobranchia</taxon>
        <taxon>Heteroconchia</taxon>
        <taxon>Euheterodonta</taxon>
        <taxon>Imparidentia</taxon>
        <taxon>Neoheterodontei</taxon>
        <taxon>Myida</taxon>
        <taxon>Dreissenoidea</taxon>
        <taxon>Dreissenidae</taxon>
        <taxon>Dreissena</taxon>
    </lineage>
</organism>
<dbReference type="Proteomes" id="UP000828390">
    <property type="component" value="Unassembled WGS sequence"/>
</dbReference>
<protein>
    <submittedName>
        <fullName evidence="1">Uncharacterized protein</fullName>
    </submittedName>
</protein>
<reference evidence="1" key="2">
    <citation type="submission" date="2020-11" db="EMBL/GenBank/DDBJ databases">
        <authorList>
            <person name="McCartney M.A."/>
            <person name="Auch B."/>
            <person name="Kono T."/>
            <person name="Mallez S."/>
            <person name="Becker A."/>
            <person name="Gohl D.M."/>
            <person name="Silverstein K.A.T."/>
            <person name="Koren S."/>
            <person name="Bechman K.B."/>
            <person name="Herman A."/>
            <person name="Abrahante J.E."/>
            <person name="Garbe J."/>
        </authorList>
    </citation>
    <scope>NUCLEOTIDE SEQUENCE</scope>
    <source>
        <strain evidence="1">Duluth1</strain>
        <tissue evidence="1">Whole animal</tissue>
    </source>
</reference>
<dbReference type="SUPFAM" id="SSF57924">
    <property type="entry name" value="Inhibitor of apoptosis (IAP) repeat"/>
    <property type="match status" value="1"/>
</dbReference>
<proteinExistence type="predicted"/>
<reference evidence="1" key="1">
    <citation type="journal article" date="2019" name="bioRxiv">
        <title>The Genome of the Zebra Mussel, Dreissena polymorpha: A Resource for Invasive Species Research.</title>
        <authorList>
            <person name="McCartney M.A."/>
            <person name="Auch B."/>
            <person name="Kono T."/>
            <person name="Mallez S."/>
            <person name="Zhang Y."/>
            <person name="Obille A."/>
            <person name="Becker A."/>
            <person name="Abrahante J.E."/>
            <person name="Garbe J."/>
            <person name="Badalamenti J.P."/>
            <person name="Herman A."/>
            <person name="Mangelson H."/>
            <person name="Liachko I."/>
            <person name="Sullivan S."/>
            <person name="Sone E.D."/>
            <person name="Koren S."/>
            <person name="Silverstein K.A.T."/>
            <person name="Beckman K.B."/>
            <person name="Gohl D.M."/>
        </authorList>
    </citation>
    <scope>NUCLEOTIDE SEQUENCE</scope>
    <source>
        <strain evidence="1">Duluth1</strain>
        <tissue evidence="1">Whole animal</tissue>
    </source>
</reference>
<dbReference type="GO" id="GO:0005634">
    <property type="term" value="C:nucleus"/>
    <property type="evidence" value="ECO:0007669"/>
    <property type="project" value="TreeGrafter"/>
</dbReference>
<evidence type="ECO:0000313" key="1">
    <source>
        <dbReference type="EMBL" id="KAH3727010.1"/>
    </source>
</evidence>
<comment type="caution">
    <text evidence="1">The sequence shown here is derived from an EMBL/GenBank/DDBJ whole genome shotgun (WGS) entry which is preliminary data.</text>
</comment>
<keyword evidence="2" id="KW-1185">Reference proteome</keyword>
<dbReference type="SMART" id="SM00238">
    <property type="entry name" value="BIR"/>
    <property type="match status" value="1"/>
</dbReference>
<dbReference type="GO" id="GO:0043027">
    <property type="term" value="F:cysteine-type endopeptidase inhibitor activity involved in apoptotic process"/>
    <property type="evidence" value="ECO:0007669"/>
    <property type="project" value="TreeGrafter"/>
</dbReference>
<dbReference type="PANTHER" id="PTHR10044:SF139">
    <property type="entry name" value="DEATH-ASSOCIATED INHIBITOR OF APOPTOSIS 2"/>
    <property type="match status" value="1"/>
</dbReference>
<dbReference type="GO" id="GO:0043066">
    <property type="term" value="P:negative regulation of apoptotic process"/>
    <property type="evidence" value="ECO:0007669"/>
    <property type="project" value="TreeGrafter"/>
</dbReference>
<dbReference type="EMBL" id="JAIWYP010000012">
    <property type="protein sequence ID" value="KAH3727010.1"/>
    <property type="molecule type" value="Genomic_DNA"/>
</dbReference>
<dbReference type="InterPro" id="IPR050784">
    <property type="entry name" value="IAP"/>
</dbReference>
<dbReference type="Gene3D" id="1.10.1170.10">
    <property type="entry name" value="Inhibitor Of Apoptosis Protein (2mihbC-IAP-1), Chain A"/>
    <property type="match status" value="1"/>
</dbReference>
<dbReference type="GO" id="GO:0005737">
    <property type="term" value="C:cytoplasm"/>
    <property type="evidence" value="ECO:0007669"/>
    <property type="project" value="TreeGrafter"/>
</dbReference>
<dbReference type="Pfam" id="PF00653">
    <property type="entry name" value="BIR"/>
    <property type="match status" value="1"/>
</dbReference>
<gene>
    <name evidence="1" type="ORF">DPMN_052934</name>
</gene>
<name>A0A9D4CMM3_DREPO</name>
<sequence length="188" mass="22037">MQDRVGLKQKSSYGFASLTRAMFYDYISPRLEASMCFPVHSPMKNNTFHDKDNDPPVVREHNLNLRQDDTSSETLDAKDEKEALIDHIHNKAMVREYDRYASFEKYEDKMESISYSTSRLALKGFYYNLEKRLCICFVCGVEVKRWNERESIEETHRKLSPDCRFISGKDTVNIPFHKLAGCCERRNA</sequence>
<dbReference type="AlphaFoldDB" id="A0A9D4CMM3"/>